<keyword evidence="3" id="KW-1185">Reference proteome</keyword>
<protein>
    <submittedName>
        <fullName evidence="2">Peptidase family S41</fullName>
    </submittedName>
</protein>
<dbReference type="AlphaFoldDB" id="A0A1H8SYJ4"/>
<dbReference type="PANTHER" id="PTHR32060">
    <property type="entry name" value="TAIL-SPECIFIC PROTEASE"/>
    <property type="match status" value="1"/>
</dbReference>
<dbReference type="GO" id="GO:0004175">
    <property type="term" value="F:endopeptidase activity"/>
    <property type="evidence" value="ECO:0007669"/>
    <property type="project" value="TreeGrafter"/>
</dbReference>
<dbReference type="InterPro" id="IPR005151">
    <property type="entry name" value="Tail-specific_protease"/>
</dbReference>
<dbReference type="GO" id="GO:0007165">
    <property type="term" value="P:signal transduction"/>
    <property type="evidence" value="ECO:0007669"/>
    <property type="project" value="TreeGrafter"/>
</dbReference>
<dbReference type="Gene3D" id="3.90.226.10">
    <property type="entry name" value="2-enoyl-CoA Hydratase, Chain A, domain 1"/>
    <property type="match status" value="1"/>
</dbReference>
<accession>A0A1H8SYJ4</accession>
<reference evidence="3" key="1">
    <citation type="submission" date="2016-10" db="EMBL/GenBank/DDBJ databases">
        <authorList>
            <person name="Varghese N."/>
            <person name="Submissions S."/>
        </authorList>
    </citation>
    <scope>NUCLEOTIDE SEQUENCE [LARGE SCALE GENOMIC DNA]</scope>
    <source>
        <strain evidence="3">Gh-48</strain>
    </source>
</reference>
<dbReference type="Proteomes" id="UP000198942">
    <property type="component" value="Unassembled WGS sequence"/>
</dbReference>
<name>A0A1H8SYJ4_9SPHI</name>
<dbReference type="PANTHER" id="PTHR32060:SF30">
    <property type="entry name" value="CARBOXY-TERMINAL PROCESSING PROTEASE CTPA"/>
    <property type="match status" value="1"/>
</dbReference>
<evidence type="ECO:0000313" key="3">
    <source>
        <dbReference type="Proteomes" id="UP000198942"/>
    </source>
</evidence>
<proteinExistence type="predicted"/>
<feature type="domain" description="Tail specific protease" evidence="1">
    <location>
        <begin position="124"/>
        <end position="346"/>
    </location>
</feature>
<evidence type="ECO:0000259" key="1">
    <source>
        <dbReference type="SMART" id="SM00245"/>
    </source>
</evidence>
<sequence length="415" mass="44508">MGILLATLTVACKKAEVGLDAPVSPLTGTRTQFTLDSIYLYAKQVYLWSNSLPAYKTFDPRAKYTAYASADDAFNTEVFDISQIAINPSTTKPYELPVNAGVAKYSYLTGYNGSSGGGQAAVVAPSLDAILKDTIIDENIAYVALGSFPKLSTCKKMLDAAFANLGTTNPTRLVIDLRYNGGGYVETAEYIANLIAPGSLTGKVMFTEQYNTLLSAGDASILKNQTYYDASGNTVIYKGRTATMADVDYTETGNTHMFAKTTGFETVKDIYFITSGSTASASELLISVMKPYFNVRLVGGTTYGKPVGFFSVKVDVYSVYLSGFLIRNAAGWSDYFEGMPPDVEVAQQEGAALGDPTEACLKATLGLINGSWPGLVQQQAADKTVQTNTVFKSSPVNVTVQASGMIENRFKLKSN</sequence>
<organism evidence="2 3">
    <name type="scientific">Mucilaginibacter gossypiicola</name>
    <dbReference type="NCBI Taxonomy" id="551995"/>
    <lineage>
        <taxon>Bacteria</taxon>
        <taxon>Pseudomonadati</taxon>
        <taxon>Bacteroidota</taxon>
        <taxon>Sphingobacteriia</taxon>
        <taxon>Sphingobacteriales</taxon>
        <taxon>Sphingobacteriaceae</taxon>
        <taxon>Mucilaginibacter</taxon>
    </lineage>
</organism>
<dbReference type="SMART" id="SM00245">
    <property type="entry name" value="TSPc"/>
    <property type="match status" value="1"/>
</dbReference>
<dbReference type="GO" id="GO:0030288">
    <property type="term" value="C:outer membrane-bounded periplasmic space"/>
    <property type="evidence" value="ECO:0007669"/>
    <property type="project" value="TreeGrafter"/>
</dbReference>
<dbReference type="GO" id="GO:0006508">
    <property type="term" value="P:proteolysis"/>
    <property type="evidence" value="ECO:0007669"/>
    <property type="project" value="InterPro"/>
</dbReference>
<evidence type="ECO:0000313" key="2">
    <source>
        <dbReference type="EMBL" id="SEO83575.1"/>
    </source>
</evidence>
<dbReference type="EMBL" id="FOCL01000014">
    <property type="protein sequence ID" value="SEO83575.1"/>
    <property type="molecule type" value="Genomic_DNA"/>
</dbReference>
<gene>
    <name evidence="2" type="ORF">SAMN05192574_11411</name>
</gene>
<dbReference type="GO" id="GO:0008236">
    <property type="term" value="F:serine-type peptidase activity"/>
    <property type="evidence" value="ECO:0007669"/>
    <property type="project" value="InterPro"/>
</dbReference>
<dbReference type="STRING" id="551995.SAMN05192574_11411"/>
<dbReference type="InterPro" id="IPR029045">
    <property type="entry name" value="ClpP/crotonase-like_dom_sf"/>
</dbReference>
<dbReference type="Gene3D" id="3.30.750.170">
    <property type="match status" value="1"/>
</dbReference>
<dbReference type="Pfam" id="PF03572">
    <property type="entry name" value="Peptidase_S41"/>
    <property type="match status" value="1"/>
</dbReference>
<dbReference type="SUPFAM" id="SSF52096">
    <property type="entry name" value="ClpP/crotonase"/>
    <property type="match status" value="1"/>
</dbReference>